<reference evidence="5 6" key="1">
    <citation type="submission" date="2019-05" db="EMBL/GenBank/DDBJ databases">
        <authorList>
            <consortium name="Science for Life Laboratories"/>
        </authorList>
    </citation>
    <scope>NUCLEOTIDE SEQUENCE [LARGE SCALE GENOMIC DNA]</scope>
    <source>
        <strain evidence="5">Soil9</strain>
    </source>
</reference>
<sequence>MNTATYSEDAGVPSPGGAGLNEIKSLALTLRREELQHLIEWLHAHLGTAATVPDRSAQQQQAGIDTELSERESLVIRLIAQGHSNKEIASYLGLSVKTAETYKARAMRKLGAKSRVELVRYATRQGWLVWGV</sequence>
<dbReference type="InterPro" id="IPR000792">
    <property type="entry name" value="Tscrpt_reg_LuxR_C"/>
</dbReference>
<evidence type="ECO:0000256" key="1">
    <source>
        <dbReference type="ARBA" id="ARBA00023015"/>
    </source>
</evidence>
<protein>
    <recommendedName>
        <fullName evidence="4">HTH luxR-type domain-containing protein</fullName>
    </recommendedName>
</protein>
<dbReference type="SUPFAM" id="SSF46894">
    <property type="entry name" value="C-terminal effector domain of the bipartite response regulators"/>
    <property type="match status" value="1"/>
</dbReference>
<name>A0A6P2CP95_9BACT</name>
<accession>A0A6P2CP95</accession>
<dbReference type="PROSITE" id="PS50043">
    <property type="entry name" value="HTH_LUXR_2"/>
    <property type="match status" value="1"/>
</dbReference>
<evidence type="ECO:0000313" key="5">
    <source>
        <dbReference type="EMBL" id="VTR90838.1"/>
    </source>
</evidence>
<dbReference type="EMBL" id="LR593886">
    <property type="protein sequence ID" value="VTR90838.1"/>
    <property type="molecule type" value="Genomic_DNA"/>
</dbReference>
<dbReference type="RefSeq" id="WP_162665919.1">
    <property type="nucleotide sequence ID" value="NZ_LR593886.1"/>
</dbReference>
<dbReference type="PRINTS" id="PR00038">
    <property type="entry name" value="HTHLUXR"/>
</dbReference>
<feature type="domain" description="HTH luxR-type" evidence="4">
    <location>
        <begin position="61"/>
        <end position="126"/>
    </location>
</feature>
<gene>
    <name evidence="5" type="ORF">SOIL9_68760</name>
</gene>
<dbReference type="PANTHER" id="PTHR44688:SF16">
    <property type="entry name" value="DNA-BINDING TRANSCRIPTIONAL ACTIVATOR DEVR_DOSR"/>
    <property type="match status" value="1"/>
</dbReference>
<keyword evidence="6" id="KW-1185">Reference proteome</keyword>
<evidence type="ECO:0000313" key="6">
    <source>
        <dbReference type="Proteomes" id="UP000464178"/>
    </source>
</evidence>
<dbReference type="GO" id="GO:0003677">
    <property type="term" value="F:DNA binding"/>
    <property type="evidence" value="ECO:0007669"/>
    <property type="project" value="UniProtKB-KW"/>
</dbReference>
<dbReference type="Proteomes" id="UP000464178">
    <property type="component" value="Chromosome"/>
</dbReference>
<organism evidence="5 6">
    <name type="scientific">Gemmata massiliana</name>
    <dbReference type="NCBI Taxonomy" id="1210884"/>
    <lineage>
        <taxon>Bacteria</taxon>
        <taxon>Pseudomonadati</taxon>
        <taxon>Planctomycetota</taxon>
        <taxon>Planctomycetia</taxon>
        <taxon>Gemmatales</taxon>
        <taxon>Gemmataceae</taxon>
        <taxon>Gemmata</taxon>
    </lineage>
</organism>
<keyword evidence="1" id="KW-0805">Transcription regulation</keyword>
<evidence type="ECO:0000259" key="4">
    <source>
        <dbReference type="PROSITE" id="PS50043"/>
    </source>
</evidence>
<dbReference type="KEGG" id="gms:SOIL9_68760"/>
<evidence type="ECO:0000256" key="3">
    <source>
        <dbReference type="ARBA" id="ARBA00023163"/>
    </source>
</evidence>
<dbReference type="AlphaFoldDB" id="A0A6P2CP95"/>
<dbReference type="PANTHER" id="PTHR44688">
    <property type="entry name" value="DNA-BINDING TRANSCRIPTIONAL ACTIVATOR DEVR_DOSR"/>
    <property type="match status" value="1"/>
</dbReference>
<dbReference type="GO" id="GO:0006355">
    <property type="term" value="P:regulation of DNA-templated transcription"/>
    <property type="evidence" value="ECO:0007669"/>
    <property type="project" value="InterPro"/>
</dbReference>
<proteinExistence type="predicted"/>
<keyword evidence="3" id="KW-0804">Transcription</keyword>
<dbReference type="InterPro" id="IPR016032">
    <property type="entry name" value="Sig_transdc_resp-reg_C-effctor"/>
</dbReference>
<dbReference type="CDD" id="cd06170">
    <property type="entry name" value="LuxR_C_like"/>
    <property type="match status" value="1"/>
</dbReference>
<evidence type="ECO:0000256" key="2">
    <source>
        <dbReference type="ARBA" id="ARBA00023125"/>
    </source>
</evidence>
<dbReference type="InterPro" id="IPR036388">
    <property type="entry name" value="WH-like_DNA-bd_sf"/>
</dbReference>
<dbReference type="SMART" id="SM00421">
    <property type="entry name" value="HTH_LUXR"/>
    <property type="match status" value="1"/>
</dbReference>
<dbReference type="Pfam" id="PF00196">
    <property type="entry name" value="GerE"/>
    <property type="match status" value="1"/>
</dbReference>
<dbReference type="Gene3D" id="1.10.10.10">
    <property type="entry name" value="Winged helix-like DNA-binding domain superfamily/Winged helix DNA-binding domain"/>
    <property type="match status" value="1"/>
</dbReference>
<keyword evidence="2" id="KW-0238">DNA-binding</keyword>